<feature type="chain" id="PRO_5007100276" description="Secreted protein" evidence="2">
    <location>
        <begin position="17"/>
        <end position="89"/>
    </location>
</feature>
<dbReference type="AlphaFoldDB" id="A0A101M4Q1"/>
<proteinExistence type="predicted"/>
<geneLocation type="mitochondrion" evidence="3"/>
<accession>A0A101M4Q1</accession>
<feature type="region of interest" description="Disordered" evidence="1">
    <location>
        <begin position="14"/>
        <end position="59"/>
    </location>
</feature>
<evidence type="ECO:0008006" key="4">
    <source>
        <dbReference type="Google" id="ProtNLM"/>
    </source>
</evidence>
<feature type="signal peptide" evidence="2">
    <location>
        <begin position="1"/>
        <end position="16"/>
    </location>
</feature>
<name>A0A101M4Q1_PICGL</name>
<protein>
    <recommendedName>
        <fullName evidence="4">Secreted protein</fullName>
    </recommendedName>
</protein>
<evidence type="ECO:0000313" key="3">
    <source>
        <dbReference type="EMBL" id="KUM50965.1"/>
    </source>
</evidence>
<sequence length="89" mass="9835">MLLVWMLPSFLPSTQSTTKTQATRSTPSAPACSDAFGSTTRFPTTSKSSLNRQMGRTKPRLRNAPSMQFKANVMLLGKMNDPNIGEYHI</sequence>
<comment type="caution">
    <text evidence="3">The sequence shown here is derived from an EMBL/GenBank/DDBJ whole genome shotgun (WGS) entry which is preliminary data.</text>
</comment>
<dbReference type="EMBL" id="LKAM01000001">
    <property type="protein sequence ID" value="KUM50965.1"/>
    <property type="molecule type" value="Genomic_DNA"/>
</dbReference>
<reference evidence="3" key="1">
    <citation type="journal article" date="2015" name="Genome Biol. Evol.">
        <title>Organellar Genomes of White Spruce (Picea glauca): Assembly and Annotation.</title>
        <authorList>
            <person name="Jackman S.D."/>
            <person name="Warren R.L."/>
            <person name="Gibb E.A."/>
            <person name="Vandervalk B.P."/>
            <person name="Mohamadi H."/>
            <person name="Chu J."/>
            <person name="Raymond A."/>
            <person name="Pleasance S."/>
            <person name="Coope R."/>
            <person name="Wildung M.R."/>
            <person name="Ritland C.E."/>
            <person name="Bousquet J."/>
            <person name="Jones S.J."/>
            <person name="Bohlmann J."/>
            <person name="Birol I."/>
        </authorList>
    </citation>
    <scope>NUCLEOTIDE SEQUENCE [LARGE SCALE GENOMIC DNA]</scope>
    <source>
        <tissue evidence="3">Flushing bud</tissue>
    </source>
</reference>
<keyword evidence="3" id="KW-0496">Mitochondrion</keyword>
<evidence type="ECO:0000256" key="2">
    <source>
        <dbReference type="SAM" id="SignalP"/>
    </source>
</evidence>
<organism evidence="3">
    <name type="scientific">Picea glauca</name>
    <name type="common">White spruce</name>
    <name type="synonym">Pinus glauca</name>
    <dbReference type="NCBI Taxonomy" id="3330"/>
    <lineage>
        <taxon>Eukaryota</taxon>
        <taxon>Viridiplantae</taxon>
        <taxon>Streptophyta</taxon>
        <taxon>Embryophyta</taxon>
        <taxon>Tracheophyta</taxon>
        <taxon>Spermatophyta</taxon>
        <taxon>Pinopsida</taxon>
        <taxon>Pinidae</taxon>
        <taxon>Conifers I</taxon>
        <taxon>Pinales</taxon>
        <taxon>Pinaceae</taxon>
        <taxon>Picea</taxon>
    </lineage>
</organism>
<gene>
    <name evidence="3" type="ORF">ABT39_MTgene811</name>
</gene>
<keyword evidence="2" id="KW-0732">Signal</keyword>
<evidence type="ECO:0000256" key="1">
    <source>
        <dbReference type="SAM" id="MobiDB-lite"/>
    </source>
</evidence>
<feature type="compositionally biased region" description="Polar residues" evidence="1">
    <location>
        <begin position="36"/>
        <end position="54"/>
    </location>
</feature>
<feature type="compositionally biased region" description="Polar residues" evidence="1">
    <location>
        <begin position="14"/>
        <end position="28"/>
    </location>
</feature>